<dbReference type="EMBL" id="LNZB01000051">
    <property type="protein sequence ID" value="KTD76555.1"/>
    <property type="molecule type" value="Genomic_DNA"/>
</dbReference>
<reference evidence="1 2" key="1">
    <citation type="submission" date="2015-11" db="EMBL/GenBank/DDBJ databases">
        <title>Genomic analysis of 38 Legionella species identifies large and diverse effector repertoires.</title>
        <authorList>
            <person name="Burstein D."/>
            <person name="Amaro F."/>
            <person name="Zusman T."/>
            <person name="Lifshitz Z."/>
            <person name="Cohen O."/>
            <person name="Gilbert J.A."/>
            <person name="Pupko T."/>
            <person name="Shuman H.A."/>
            <person name="Segal G."/>
        </authorList>
    </citation>
    <scope>NUCLEOTIDE SEQUENCE [LARGE SCALE GENOMIC DNA]</scope>
    <source>
        <strain evidence="1 2">ATCC 51914</strain>
    </source>
</reference>
<proteinExistence type="predicted"/>
<organism evidence="1 2">
    <name type="scientific">Legionella waltersii</name>
    <dbReference type="NCBI Taxonomy" id="66969"/>
    <lineage>
        <taxon>Bacteria</taxon>
        <taxon>Pseudomonadati</taxon>
        <taxon>Pseudomonadota</taxon>
        <taxon>Gammaproteobacteria</taxon>
        <taxon>Legionellales</taxon>
        <taxon>Legionellaceae</taxon>
        <taxon>Legionella</taxon>
    </lineage>
</organism>
<name>A0A0W1A5E4_9GAMM</name>
<protein>
    <submittedName>
        <fullName evidence="1">Uncharacterized protein</fullName>
    </submittedName>
</protein>
<keyword evidence="2" id="KW-1185">Reference proteome</keyword>
<sequence length="74" mass="8650">MDFLSSLKIKDAFLKLHAYILKLCNKRMVALDDYKEEIVEVDLNYISPHITADKNKGRPISLVRKNASRLREIF</sequence>
<comment type="caution">
    <text evidence="1">The sequence shown here is derived from an EMBL/GenBank/DDBJ whole genome shotgun (WGS) entry which is preliminary data.</text>
</comment>
<dbReference type="Proteomes" id="UP000054729">
    <property type="component" value="Unassembled WGS sequence"/>
</dbReference>
<dbReference type="PATRIC" id="fig|66969.6.peg.2476"/>
<gene>
    <name evidence="1" type="ORF">Lwal_2277</name>
</gene>
<evidence type="ECO:0000313" key="2">
    <source>
        <dbReference type="Proteomes" id="UP000054729"/>
    </source>
</evidence>
<accession>A0A0W1A5E4</accession>
<dbReference type="AlphaFoldDB" id="A0A0W1A5E4"/>
<evidence type="ECO:0000313" key="1">
    <source>
        <dbReference type="EMBL" id="KTD76555.1"/>
    </source>
</evidence>